<evidence type="ECO:0000313" key="3">
    <source>
        <dbReference type="Proteomes" id="UP000006281"/>
    </source>
</evidence>
<reference evidence="2 3" key="1">
    <citation type="journal article" date="2012" name="BMC Genomics">
        <title>Complete genome sequence of Saccharothrix espanaensis DSM 44229T and comparison to the other completely sequenced Pseudonocardiaceae.</title>
        <authorList>
            <person name="Strobel T."/>
            <person name="Al-Dilaimi A."/>
            <person name="Blom J."/>
            <person name="Gessner A."/>
            <person name="Kalinowski J."/>
            <person name="Luzhetska M."/>
            <person name="Puhler A."/>
            <person name="Szczepanowski R."/>
            <person name="Bechthold A."/>
            <person name="Ruckert C."/>
        </authorList>
    </citation>
    <scope>NUCLEOTIDE SEQUENCE [LARGE SCALE GENOMIC DNA]</scope>
    <source>
        <strain evidence="3">ATCC 51144 / DSM 44229 / JCM 9112 / NBRC 15066 / NRRL 15764</strain>
    </source>
</reference>
<dbReference type="Proteomes" id="UP000006281">
    <property type="component" value="Chromosome"/>
</dbReference>
<proteinExistence type="predicted"/>
<gene>
    <name evidence="2" type="ordered locus">BN6_00740</name>
</gene>
<name>K0JPR3_SACES</name>
<keyword evidence="1" id="KW-0472">Membrane</keyword>
<keyword evidence="1" id="KW-0812">Transmembrane</keyword>
<keyword evidence="3" id="KW-1185">Reference proteome</keyword>
<dbReference type="HOGENOM" id="CLU_1474174_0_0_11"/>
<feature type="transmembrane region" description="Helical" evidence="1">
    <location>
        <begin position="51"/>
        <end position="73"/>
    </location>
</feature>
<dbReference type="AlphaFoldDB" id="K0JPR3"/>
<dbReference type="EMBL" id="HE804045">
    <property type="protein sequence ID" value="CCH27406.1"/>
    <property type="molecule type" value="Genomic_DNA"/>
</dbReference>
<dbReference type="KEGG" id="sesp:BN6_00740"/>
<dbReference type="PATRIC" id="fig|1179773.3.peg.72"/>
<evidence type="ECO:0000313" key="2">
    <source>
        <dbReference type="EMBL" id="CCH27406.1"/>
    </source>
</evidence>
<evidence type="ECO:0000256" key="1">
    <source>
        <dbReference type="SAM" id="Phobius"/>
    </source>
</evidence>
<organism evidence="2 3">
    <name type="scientific">Saccharothrix espanaensis (strain ATCC 51144 / DSM 44229 / JCM 9112 / NBRC 15066 / NRRL 15764)</name>
    <dbReference type="NCBI Taxonomy" id="1179773"/>
    <lineage>
        <taxon>Bacteria</taxon>
        <taxon>Bacillati</taxon>
        <taxon>Actinomycetota</taxon>
        <taxon>Actinomycetes</taxon>
        <taxon>Pseudonocardiales</taxon>
        <taxon>Pseudonocardiaceae</taxon>
        <taxon>Saccharothrix</taxon>
    </lineage>
</organism>
<sequence>MSQWQVNQQKINPHGLVVVVVVRDVVVVGRVVVVVGLVVVLAVVVTAVVVVVVPLPVVVVVVLDAAVVVVVVLDRVPPVAEAAVVVVRPGCELLVTTTMCASPTGWTAWGASVMAPWANRAASTAPTNAPIASRVEPPAAVSIGLEYRHPPGGSNRSRVIGTGSILVISSRYRRFTPRVPRSA</sequence>
<keyword evidence="1" id="KW-1133">Transmembrane helix</keyword>
<accession>K0JPR3</accession>
<protein>
    <submittedName>
        <fullName evidence="2">Putative membrane protein</fullName>
    </submittedName>
</protein>
<feature type="transmembrane region" description="Helical" evidence="1">
    <location>
        <begin position="21"/>
        <end position="45"/>
    </location>
</feature>